<accession>A0ACC0MRI8</accession>
<evidence type="ECO:0000313" key="2">
    <source>
        <dbReference type="Proteomes" id="UP001062846"/>
    </source>
</evidence>
<dbReference type="Proteomes" id="UP001062846">
    <property type="component" value="Chromosome 8"/>
</dbReference>
<sequence>MARTIAAAEAAERTEREQREREELLRDAEAEERAGAEVQWSRVIAVAEAGAVGQPNYLAEAYVPPTPNLFVPSGFAAYVPQRTEYDDDIVLRDPGAQIANTWFEIPVVDTQGNPAEVHLVPARVEPPSVTVPAQARETSRSERTRLPPQKKIAARTPTSPVTTRRQTRISQPAPAHEEAARKVVARAELQYQIKMRERPS</sequence>
<gene>
    <name evidence="1" type="ORF">RHMOL_Rhmol08G0177500</name>
</gene>
<proteinExistence type="predicted"/>
<protein>
    <submittedName>
        <fullName evidence="1">Uncharacterized protein</fullName>
    </submittedName>
</protein>
<keyword evidence="2" id="KW-1185">Reference proteome</keyword>
<evidence type="ECO:0000313" key="1">
    <source>
        <dbReference type="EMBL" id="KAI8542923.1"/>
    </source>
</evidence>
<comment type="caution">
    <text evidence="1">The sequence shown here is derived from an EMBL/GenBank/DDBJ whole genome shotgun (WGS) entry which is preliminary data.</text>
</comment>
<dbReference type="EMBL" id="CM046395">
    <property type="protein sequence ID" value="KAI8542923.1"/>
    <property type="molecule type" value="Genomic_DNA"/>
</dbReference>
<organism evidence="1 2">
    <name type="scientific">Rhododendron molle</name>
    <name type="common">Chinese azalea</name>
    <name type="synonym">Azalea mollis</name>
    <dbReference type="NCBI Taxonomy" id="49168"/>
    <lineage>
        <taxon>Eukaryota</taxon>
        <taxon>Viridiplantae</taxon>
        <taxon>Streptophyta</taxon>
        <taxon>Embryophyta</taxon>
        <taxon>Tracheophyta</taxon>
        <taxon>Spermatophyta</taxon>
        <taxon>Magnoliopsida</taxon>
        <taxon>eudicotyledons</taxon>
        <taxon>Gunneridae</taxon>
        <taxon>Pentapetalae</taxon>
        <taxon>asterids</taxon>
        <taxon>Ericales</taxon>
        <taxon>Ericaceae</taxon>
        <taxon>Ericoideae</taxon>
        <taxon>Rhodoreae</taxon>
        <taxon>Rhododendron</taxon>
    </lineage>
</organism>
<name>A0ACC0MRI8_RHOML</name>
<reference evidence="1" key="1">
    <citation type="submission" date="2022-02" db="EMBL/GenBank/DDBJ databases">
        <title>Plant Genome Project.</title>
        <authorList>
            <person name="Zhang R.-G."/>
        </authorList>
    </citation>
    <scope>NUCLEOTIDE SEQUENCE</scope>
    <source>
        <strain evidence="1">AT1</strain>
    </source>
</reference>